<keyword evidence="4" id="KW-1185">Reference proteome</keyword>
<evidence type="ECO:0000256" key="2">
    <source>
        <dbReference type="ARBA" id="ARBA00023002"/>
    </source>
</evidence>
<gene>
    <name evidence="3" type="ORF">GCM10010449_41350</name>
</gene>
<dbReference type="SUPFAM" id="SSF51735">
    <property type="entry name" value="NAD(P)-binding Rossmann-fold domains"/>
    <property type="match status" value="1"/>
</dbReference>
<dbReference type="InterPro" id="IPR002347">
    <property type="entry name" value="SDR_fam"/>
</dbReference>
<comment type="similarity">
    <text evidence="1">Belongs to the short-chain dehydrogenases/reductases (SDR) family.</text>
</comment>
<dbReference type="PANTHER" id="PTHR42760">
    <property type="entry name" value="SHORT-CHAIN DEHYDROGENASES/REDUCTASES FAMILY MEMBER"/>
    <property type="match status" value="1"/>
</dbReference>
<dbReference type="Pfam" id="PF13561">
    <property type="entry name" value="adh_short_C2"/>
    <property type="match status" value="1"/>
</dbReference>
<dbReference type="InterPro" id="IPR036291">
    <property type="entry name" value="NAD(P)-bd_dom_sf"/>
</dbReference>
<keyword evidence="2" id="KW-0560">Oxidoreductase</keyword>
<proteinExistence type="inferred from homology"/>
<accession>A0ABP6MI58</accession>
<reference evidence="4" key="1">
    <citation type="journal article" date="2019" name="Int. J. Syst. Evol. Microbiol.">
        <title>The Global Catalogue of Microorganisms (GCM) 10K type strain sequencing project: providing services to taxonomists for standard genome sequencing and annotation.</title>
        <authorList>
            <consortium name="The Broad Institute Genomics Platform"/>
            <consortium name="The Broad Institute Genome Sequencing Center for Infectious Disease"/>
            <person name="Wu L."/>
            <person name="Ma J."/>
        </authorList>
    </citation>
    <scope>NUCLEOTIDE SEQUENCE [LARGE SCALE GENOMIC DNA]</scope>
    <source>
        <strain evidence="4">JCM 9092</strain>
    </source>
</reference>
<dbReference type="Gene3D" id="3.40.50.720">
    <property type="entry name" value="NAD(P)-binding Rossmann-like Domain"/>
    <property type="match status" value="1"/>
</dbReference>
<comment type="caution">
    <text evidence="3">The sequence shown here is derived from an EMBL/GenBank/DDBJ whole genome shotgun (WGS) entry which is preliminary data.</text>
</comment>
<evidence type="ECO:0000256" key="1">
    <source>
        <dbReference type="ARBA" id="ARBA00006484"/>
    </source>
</evidence>
<sequence length="274" mass="28019">MSATAHPTSENRSTMNLNLTSKTAVVTGASRGIGLATVRRLVTEGVRVVGAARTITPELKETGALTVSADLSTAEGVTTLMTGALAELGGIDLLVNNVGAGDDLRAAGFLDTDDAQWLRNMDLNLLSTVRASRAALPSLIERRGAMVNVSSVSARQPGGSPVAYSAAKAALTATGKAMAEEFGPQGVRINTVSPGVVRTSIWEAPDGYGHQVAAEAGSEHASFLQGIPETFGLTTGRIIEADEVAALIVFLLSDVAGSITGVDHVIDGGAIKAL</sequence>
<organism evidence="3 4">
    <name type="scientific">Streptomyces rectiviolaceus</name>
    <dbReference type="NCBI Taxonomy" id="332591"/>
    <lineage>
        <taxon>Bacteria</taxon>
        <taxon>Bacillati</taxon>
        <taxon>Actinomycetota</taxon>
        <taxon>Actinomycetes</taxon>
        <taxon>Kitasatosporales</taxon>
        <taxon>Streptomycetaceae</taxon>
        <taxon>Streptomyces</taxon>
    </lineage>
</organism>
<dbReference type="PRINTS" id="PR00081">
    <property type="entry name" value="GDHRDH"/>
</dbReference>
<dbReference type="CDD" id="cd05233">
    <property type="entry name" value="SDR_c"/>
    <property type="match status" value="1"/>
</dbReference>
<name>A0ABP6MI58_9ACTN</name>
<dbReference type="PANTHER" id="PTHR42760:SF133">
    <property type="entry name" value="3-OXOACYL-[ACYL-CARRIER-PROTEIN] REDUCTASE"/>
    <property type="match status" value="1"/>
</dbReference>
<evidence type="ECO:0000313" key="3">
    <source>
        <dbReference type="EMBL" id="GAA3114977.1"/>
    </source>
</evidence>
<dbReference type="PRINTS" id="PR00080">
    <property type="entry name" value="SDRFAMILY"/>
</dbReference>
<dbReference type="EMBL" id="BAAAUG010000073">
    <property type="protein sequence ID" value="GAA3114977.1"/>
    <property type="molecule type" value="Genomic_DNA"/>
</dbReference>
<dbReference type="Proteomes" id="UP001501637">
    <property type="component" value="Unassembled WGS sequence"/>
</dbReference>
<evidence type="ECO:0000313" key="4">
    <source>
        <dbReference type="Proteomes" id="UP001501637"/>
    </source>
</evidence>
<protein>
    <submittedName>
        <fullName evidence="3">SDR family oxidoreductase</fullName>
    </submittedName>
</protein>